<dbReference type="AlphaFoldDB" id="A0A225WG93"/>
<comment type="caution">
    <text evidence="1">The sequence shown here is derived from an EMBL/GenBank/DDBJ whole genome shotgun (WGS) entry which is preliminary data.</text>
</comment>
<dbReference type="Proteomes" id="UP000198211">
    <property type="component" value="Unassembled WGS sequence"/>
</dbReference>
<keyword evidence="2" id="KW-1185">Reference proteome</keyword>
<protein>
    <submittedName>
        <fullName evidence="1">Copia protein</fullName>
    </submittedName>
</protein>
<evidence type="ECO:0000313" key="2">
    <source>
        <dbReference type="Proteomes" id="UP000198211"/>
    </source>
</evidence>
<name>A0A225WG93_9STRA</name>
<evidence type="ECO:0000313" key="1">
    <source>
        <dbReference type="EMBL" id="OWZ16542.1"/>
    </source>
</evidence>
<dbReference type="EMBL" id="NBNE01000913">
    <property type="protein sequence ID" value="OWZ16542.1"/>
    <property type="molecule type" value="Genomic_DNA"/>
</dbReference>
<organism evidence="1 2">
    <name type="scientific">Phytophthora megakarya</name>
    <dbReference type="NCBI Taxonomy" id="4795"/>
    <lineage>
        <taxon>Eukaryota</taxon>
        <taxon>Sar</taxon>
        <taxon>Stramenopiles</taxon>
        <taxon>Oomycota</taxon>
        <taxon>Peronosporomycetes</taxon>
        <taxon>Peronosporales</taxon>
        <taxon>Peronosporaceae</taxon>
        <taxon>Phytophthora</taxon>
    </lineage>
</organism>
<sequence length="73" mass="8534">MRAIYGGRRRYHKVRDYHERDEFEVRYCPTTEMLADIITKALGPKVFFKFREQLNVMPLPIAIADGEASEGDN</sequence>
<gene>
    <name evidence="1" type="ORF">PHMEG_0009656</name>
</gene>
<reference evidence="2" key="1">
    <citation type="submission" date="2017-03" db="EMBL/GenBank/DDBJ databases">
        <title>Phytopthora megakarya and P. palmivora, two closely related causual agents of cacao black pod achieved similar genome size and gene model numbers by different mechanisms.</title>
        <authorList>
            <person name="Ali S."/>
            <person name="Shao J."/>
            <person name="Larry D.J."/>
            <person name="Kronmiller B."/>
            <person name="Shen D."/>
            <person name="Strem M.D."/>
            <person name="Melnick R.L."/>
            <person name="Guiltinan M.J."/>
            <person name="Tyler B.M."/>
            <person name="Meinhardt L.W."/>
            <person name="Bailey B.A."/>
        </authorList>
    </citation>
    <scope>NUCLEOTIDE SEQUENCE [LARGE SCALE GENOMIC DNA]</scope>
    <source>
        <strain evidence="2">zdho120</strain>
    </source>
</reference>
<proteinExistence type="predicted"/>
<accession>A0A225WG93</accession>
<dbReference type="OrthoDB" id="121146at2759"/>